<dbReference type="GO" id="GO:0007020">
    <property type="term" value="P:microtubule nucleation"/>
    <property type="evidence" value="ECO:0007669"/>
    <property type="project" value="InterPro"/>
</dbReference>
<comment type="similarity">
    <text evidence="2 6">Belongs to the TUBGCP family.</text>
</comment>
<evidence type="ECO:0000313" key="9">
    <source>
        <dbReference type="EMBL" id="KAK3884618.1"/>
    </source>
</evidence>
<evidence type="ECO:0000256" key="4">
    <source>
        <dbReference type="ARBA" id="ARBA00022701"/>
    </source>
</evidence>
<evidence type="ECO:0000256" key="5">
    <source>
        <dbReference type="ARBA" id="ARBA00023212"/>
    </source>
</evidence>
<gene>
    <name evidence="9" type="ORF">Pcinc_011125</name>
</gene>
<dbReference type="GO" id="GO:0000922">
    <property type="term" value="C:spindle pole"/>
    <property type="evidence" value="ECO:0007669"/>
    <property type="project" value="InterPro"/>
</dbReference>
<dbReference type="GO" id="GO:0000930">
    <property type="term" value="C:gamma-tubulin complex"/>
    <property type="evidence" value="ECO:0007669"/>
    <property type="project" value="TreeGrafter"/>
</dbReference>
<evidence type="ECO:0000259" key="7">
    <source>
        <dbReference type="Pfam" id="PF04130"/>
    </source>
</evidence>
<evidence type="ECO:0000256" key="3">
    <source>
        <dbReference type="ARBA" id="ARBA00022490"/>
    </source>
</evidence>
<organism evidence="9 10">
    <name type="scientific">Petrolisthes cinctipes</name>
    <name type="common">Flat porcelain crab</name>
    <dbReference type="NCBI Taxonomy" id="88211"/>
    <lineage>
        <taxon>Eukaryota</taxon>
        <taxon>Metazoa</taxon>
        <taxon>Ecdysozoa</taxon>
        <taxon>Arthropoda</taxon>
        <taxon>Crustacea</taxon>
        <taxon>Multicrustacea</taxon>
        <taxon>Malacostraca</taxon>
        <taxon>Eumalacostraca</taxon>
        <taxon>Eucarida</taxon>
        <taxon>Decapoda</taxon>
        <taxon>Pleocyemata</taxon>
        <taxon>Anomura</taxon>
        <taxon>Galatheoidea</taxon>
        <taxon>Porcellanidae</taxon>
        <taxon>Petrolisthes</taxon>
    </lineage>
</organism>
<feature type="domain" description="Gamma tubulin complex component C-terminal" evidence="7">
    <location>
        <begin position="324"/>
        <end position="648"/>
    </location>
</feature>
<dbReference type="InterPro" id="IPR042241">
    <property type="entry name" value="GCP_C_sf"/>
</dbReference>
<dbReference type="GO" id="GO:0031122">
    <property type="term" value="P:cytoplasmic microtubule organization"/>
    <property type="evidence" value="ECO:0007669"/>
    <property type="project" value="TreeGrafter"/>
</dbReference>
<dbReference type="AlphaFoldDB" id="A0AAE1KUR2"/>
<dbReference type="GO" id="GO:0051011">
    <property type="term" value="F:microtubule minus-end binding"/>
    <property type="evidence" value="ECO:0007669"/>
    <property type="project" value="TreeGrafter"/>
</dbReference>
<dbReference type="GO" id="GO:0043015">
    <property type="term" value="F:gamma-tubulin binding"/>
    <property type="evidence" value="ECO:0007669"/>
    <property type="project" value="InterPro"/>
</dbReference>
<dbReference type="GO" id="GO:0000278">
    <property type="term" value="P:mitotic cell cycle"/>
    <property type="evidence" value="ECO:0007669"/>
    <property type="project" value="TreeGrafter"/>
</dbReference>
<accession>A0AAE1KUR2</accession>
<dbReference type="GO" id="GO:0005874">
    <property type="term" value="C:microtubule"/>
    <property type="evidence" value="ECO:0007669"/>
    <property type="project" value="UniProtKB-KW"/>
</dbReference>
<dbReference type="InterPro" id="IPR041470">
    <property type="entry name" value="GCP_N"/>
</dbReference>
<keyword evidence="10" id="KW-1185">Reference proteome</keyword>
<evidence type="ECO:0000256" key="1">
    <source>
        <dbReference type="ARBA" id="ARBA00004267"/>
    </source>
</evidence>
<evidence type="ECO:0000259" key="8">
    <source>
        <dbReference type="Pfam" id="PF17681"/>
    </source>
</evidence>
<feature type="domain" description="Gamma tubulin complex component protein N-terminal" evidence="8">
    <location>
        <begin position="2"/>
        <end position="319"/>
    </location>
</feature>
<evidence type="ECO:0000313" key="10">
    <source>
        <dbReference type="Proteomes" id="UP001286313"/>
    </source>
</evidence>
<dbReference type="EMBL" id="JAWQEG010000867">
    <property type="protein sequence ID" value="KAK3884618.1"/>
    <property type="molecule type" value="Genomic_DNA"/>
</dbReference>
<dbReference type="InterPro" id="IPR040457">
    <property type="entry name" value="GCP_C"/>
</dbReference>
<comment type="subcellular location">
    <subcellularLocation>
        <location evidence="1 6">Cytoplasm</location>
        <location evidence="1 6">Cytoskeleton</location>
        <location evidence="1 6">Microtubule organizing center</location>
    </subcellularLocation>
</comment>
<dbReference type="PANTHER" id="PTHR19302">
    <property type="entry name" value="GAMMA TUBULIN COMPLEX PROTEIN"/>
    <property type="match status" value="1"/>
</dbReference>
<dbReference type="GO" id="GO:0051321">
    <property type="term" value="P:meiotic cell cycle"/>
    <property type="evidence" value="ECO:0007669"/>
    <property type="project" value="TreeGrafter"/>
</dbReference>
<keyword evidence="4 6" id="KW-0493">Microtubule</keyword>
<protein>
    <recommendedName>
        <fullName evidence="6">Gamma-tubulin complex component</fullName>
    </recommendedName>
</protein>
<evidence type="ECO:0000256" key="2">
    <source>
        <dbReference type="ARBA" id="ARBA00010337"/>
    </source>
</evidence>
<keyword evidence="5 6" id="KW-0206">Cytoskeleton</keyword>
<reference evidence="9" key="1">
    <citation type="submission" date="2023-10" db="EMBL/GenBank/DDBJ databases">
        <title>Genome assemblies of two species of porcelain crab, Petrolisthes cinctipes and Petrolisthes manimaculis (Anomura: Porcellanidae).</title>
        <authorList>
            <person name="Angst P."/>
        </authorList>
    </citation>
    <scope>NUCLEOTIDE SEQUENCE</scope>
    <source>
        <strain evidence="9">PB745_01</strain>
        <tissue evidence="9">Gill</tissue>
    </source>
</reference>
<dbReference type="Proteomes" id="UP001286313">
    <property type="component" value="Unassembled WGS sequence"/>
</dbReference>
<dbReference type="InterPro" id="IPR007259">
    <property type="entry name" value="GCP"/>
</dbReference>
<dbReference type="PANTHER" id="PTHR19302:SF27">
    <property type="entry name" value="GAMMA-TUBULIN COMPLEX COMPONENT 4"/>
    <property type="match status" value="1"/>
</dbReference>
<name>A0AAE1KUR2_PETCI</name>
<keyword evidence="3 6" id="KW-0963">Cytoplasm</keyword>
<dbReference type="Pfam" id="PF04130">
    <property type="entry name" value="GCP_C_terminal"/>
    <property type="match status" value="1"/>
</dbReference>
<sequence>MLHDLLTALKGCGGDMFVWKDNYTFQISNDLGLLHPCEVAVIEEAMNVAGYYKKLTLFCDSHDIVRVNADDGKQCGVYLCSLAWSVRRATQHFLNNVVDIEERLLTNPSLPLTVVLASLKPLAPTLAVLATMVQEIEDEKVEGCKILEVLHKYATNTVAQVQEVMKRVEQEVHSVLYDQLSHWLLHGLLLDPHHEFFITKTTNKEENEIKQMASLSLDEDNVSDLGIGEEVSLKVELVPAHIPLSVARKILFVGNAILVFQQQGSRDIGEGGVWEGREGELEDLLRGLNERDSFSLSCLTQAIDTITNCVSQALWEVVMGAGLIGVLGELKGVYLLGRGELFQALLPTLGPYLTHHASPTTSNLNGLLQAAGRQVLVEDTFLEKFTLTFTPPAPSNTINSTTNSAPLVSSHSTVEKTDSVWNQLEVEYQARWPLHCLFNPDAQDKYNAIFRFLLRVRRAQHRLQQLWMTQMRSSKHREGGGGCLQWTLRHHMTLLIDNIQYYLQVDVLESEHWKLVEAVVNGGKNYKKLSFAHSAFLSTVAARCFLHHPVLSTTLSKLLALVHKFCAIVEADGTVGISGKQLVRPQQAKEGKKQDLAFSLSAKEMQDVRAELERIAAHLFFVLSKLQLNQGTQHTAQLIMRMDYNRYYSKNDTMKRFRALGEDEGELR</sequence>
<dbReference type="Gene3D" id="1.20.120.1900">
    <property type="entry name" value="Gamma-tubulin complex, C-terminal domain"/>
    <property type="match status" value="1"/>
</dbReference>
<proteinExistence type="inferred from homology"/>
<dbReference type="Pfam" id="PF17681">
    <property type="entry name" value="GCP_N_terminal"/>
    <property type="match status" value="1"/>
</dbReference>
<evidence type="ECO:0000256" key="6">
    <source>
        <dbReference type="RuleBase" id="RU363050"/>
    </source>
</evidence>
<comment type="caution">
    <text evidence="9">The sequence shown here is derived from an EMBL/GenBank/DDBJ whole genome shotgun (WGS) entry which is preliminary data.</text>
</comment>
<dbReference type="GO" id="GO:0051225">
    <property type="term" value="P:spindle assembly"/>
    <property type="evidence" value="ECO:0007669"/>
    <property type="project" value="TreeGrafter"/>
</dbReference>